<evidence type="ECO:0000256" key="7">
    <source>
        <dbReference type="ARBA" id="ARBA00049014"/>
    </source>
</evidence>
<dbReference type="InterPro" id="IPR011009">
    <property type="entry name" value="Kinase-like_dom_sf"/>
</dbReference>
<feature type="compositionally biased region" description="Low complexity" evidence="11">
    <location>
        <begin position="689"/>
        <end position="706"/>
    </location>
</feature>
<dbReference type="Gene3D" id="1.10.510.10">
    <property type="entry name" value="Transferase(Phosphotransferase) domain 1"/>
    <property type="match status" value="1"/>
</dbReference>
<dbReference type="GeneID" id="87956776"/>
<feature type="region of interest" description="Disordered" evidence="11">
    <location>
        <begin position="689"/>
        <end position="742"/>
    </location>
</feature>
<feature type="compositionally biased region" description="Basic and acidic residues" evidence="11">
    <location>
        <begin position="447"/>
        <end position="459"/>
    </location>
</feature>
<feature type="region of interest" description="Disordered" evidence="11">
    <location>
        <begin position="757"/>
        <end position="828"/>
    </location>
</feature>
<dbReference type="PANTHER" id="PTHR48013:SF9">
    <property type="entry name" value="DUAL SPECIFICITY MITOGEN-ACTIVATED PROTEIN KINASE KINASE 5"/>
    <property type="match status" value="1"/>
</dbReference>
<evidence type="ECO:0000256" key="9">
    <source>
        <dbReference type="ARBA" id="ARBA00051693"/>
    </source>
</evidence>
<evidence type="ECO:0000259" key="12">
    <source>
        <dbReference type="PROSITE" id="PS50011"/>
    </source>
</evidence>
<evidence type="ECO:0000256" key="3">
    <source>
        <dbReference type="ARBA" id="ARBA00022777"/>
    </source>
</evidence>
<dbReference type="PANTHER" id="PTHR48013">
    <property type="entry name" value="DUAL SPECIFICITY MITOGEN-ACTIVATED PROTEIN KINASE KINASE 5-RELATED"/>
    <property type="match status" value="1"/>
</dbReference>
<evidence type="ECO:0000256" key="6">
    <source>
        <dbReference type="ARBA" id="ARBA00038999"/>
    </source>
</evidence>
<comment type="similarity">
    <text evidence="5">Belongs to the protein kinase superfamily. STE Ser/Thr protein kinase family. MAP kinase kinase subfamily.</text>
</comment>
<keyword evidence="3" id="KW-0418">Kinase</keyword>
<feature type="domain" description="Protein kinase" evidence="12">
    <location>
        <begin position="97"/>
        <end position="405"/>
    </location>
</feature>
<dbReference type="InterPro" id="IPR000719">
    <property type="entry name" value="Prot_kinase_dom"/>
</dbReference>
<feature type="compositionally biased region" description="Basic and acidic residues" evidence="11">
    <location>
        <begin position="947"/>
        <end position="957"/>
    </location>
</feature>
<dbReference type="Gene3D" id="3.30.200.20">
    <property type="entry name" value="Phosphorylase Kinase, domain 1"/>
    <property type="match status" value="1"/>
</dbReference>
<feature type="compositionally biased region" description="Low complexity" evidence="11">
    <location>
        <begin position="525"/>
        <end position="543"/>
    </location>
</feature>
<evidence type="ECO:0000256" key="4">
    <source>
        <dbReference type="ARBA" id="ARBA00022840"/>
    </source>
</evidence>
<keyword evidence="1" id="KW-0808">Transferase</keyword>
<dbReference type="PROSITE" id="PS50011">
    <property type="entry name" value="PROTEIN_KINASE_DOM"/>
    <property type="match status" value="1"/>
</dbReference>
<feature type="region of interest" description="Disordered" evidence="11">
    <location>
        <begin position="1"/>
        <end position="56"/>
    </location>
</feature>
<evidence type="ECO:0000256" key="11">
    <source>
        <dbReference type="SAM" id="MobiDB-lite"/>
    </source>
</evidence>
<dbReference type="EMBL" id="CP141886">
    <property type="protein sequence ID" value="WRT67673.1"/>
    <property type="molecule type" value="Genomic_DNA"/>
</dbReference>
<evidence type="ECO:0000256" key="2">
    <source>
        <dbReference type="ARBA" id="ARBA00022741"/>
    </source>
</evidence>
<feature type="compositionally biased region" description="Low complexity" evidence="11">
    <location>
        <begin position="717"/>
        <end position="733"/>
    </location>
</feature>
<evidence type="ECO:0000256" key="1">
    <source>
        <dbReference type="ARBA" id="ARBA00022679"/>
    </source>
</evidence>
<comment type="catalytic activity">
    <reaction evidence="9">
        <text>L-tyrosyl-[protein] + ATP = O-phospho-L-tyrosyl-[protein] + ADP + H(+)</text>
        <dbReference type="Rhea" id="RHEA:10596"/>
        <dbReference type="Rhea" id="RHEA-COMP:10136"/>
        <dbReference type="Rhea" id="RHEA-COMP:20101"/>
        <dbReference type="ChEBI" id="CHEBI:15378"/>
        <dbReference type="ChEBI" id="CHEBI:30616"/>
        <dbReference type="ChEBI" id="CHEBI:46858"/>
        <dbReference type="ChEBI" id="CHEBI:61978"/>
        <dbReference type="ChEBI" id="CHEBI:456216"/>
        <dbReference type="EC" id="2.7.12.2"/>
    </reaction>
</comment>
<feature type="compositionally biased region" description="Polar residues" evidence="11">
    <location>
        <begin position="597"/>
        <end position="610"/>
    </location>
</feature>
<dbReference type="SUPFAM" id="SSF56112">
    <property type="entry name" value="Protein kinase-like (PK-like)"/>
    <property type="match status" value="1"/>
</dbReference>
<feature type="compositionally biased region" description="Low complexity" evidence="11">
    <location>
        <begin position="478"/>
        <end position="487"/>
    </location>
</feature>
<feature type="region of interest" description="Disordered" evidence="11">
    <location>
        <begin position="436"/>
        <end position="497"/>
    </location>
</feature>
<gene>
    <name evidence="13" type="ORF">IL334_004645</name>
</gene>
<keyword evidence="14" id="KW-1185">Reference proteome</keyword>
<feature type="region of interest" description="Disordered" evidence="11">
    <location>
        <begin position="329"/>
        <end position="348"/>
    </location>
</feature>
<feature type="compositionally biased region" description="Low complexity" evidence="11">
    <location>
        <begin position="787"/>
        <end position="797"/>
    </location>
</feature>
<dbReference type="CDD" id="cd00180">
    <property type="entry name" value="PKc"/>
    <property type="match status" value="1"/>
</dbReference>
<organism evidence="13 14">
    <name type="scientific">Kwoniella shivajii</name>
    <dbReference type="NCBI Taxonomy" id="564305"/>
    <lineage>
        <taxon>Eukaryota</taxon>
        <taxon>Fungi</taxon>
        <taxon>Dikarya</taxon>
        <taxon>Basidiomycota</taxon>
        <taxon>Agaricomycotina</taxon>
        <taxon>Tremellomycetes</taxon>
        <taxon>Tremellales</taxon>
        <taxon>Cryptococcaceae</taxon>
        <taxon>Kwoniella</taxon>
    </lineage>
</organism>
<dbReference type="InterPro" id="IPR017441">
    <property type="entry name" value="Protein_kinase_ATP_BS"/>
</dbReference>
<keyword evidence="2 10" id="KW-0547">Nucleotide-binding</keyword>
<comment type="catalytic activity">
    <reaction evidence="8">
        <text>L-threonyl-[protein] + ATP = O-phospho-L-threonyl-[protein] + ADP + H(+)</text>
        <dbReference type="Rhea" id="RHEA:46608"/>
        <dbReference type="Rhea" id="RHEA-COMP:11060"/>
        <dbReference type="Rhea" id="RHEA-COMP:11605"/>
        <dbReference type="ChEBI" id="CHEBI:15378"/>
        <dbReference type="ChEBI" id="CHEBI:30013"/>
        <dbReference type="ChEBI" id="CHEBI:30616"/>
        <dbReference type="ChEBI" id="CHEBI:61977"/>
        <dbReference type="ChEBI" id="CHEBI:456216"/>
        <dbReference type="EC" id="2.7.12.2"/>
    </reaction>
</comment>
<evidence type="ECO:0000256" key="8">
    <source>
        <dbReference type="ARBA" id="ARBA00049299"/>
    </source>
</evidence>
<comment type="catalytic activity">
    <reaction evidence="7">
        <text>L-seryl-[protein] + ATP = O-phospho-L-seryl-[protein] + ADP + H(+)</text>
        <dbReference type="Rhea" id="RHEA:17989"/>
        <dbReference type="Rhea" id="RHEA-COMP:9863"/>
        <dbReference type="Rhea" id="RHEA-COMP:11604"/>
        <dbReference type="ChEBI" id="CHEBI:15378"/>
        <dbReference type="ChEBI" id="CHEBI:29999"/>
        <dbReference type="ChEBI" id="CHEBI:30616"/>
        <dbReference type="ChEBI" id="CHEBI:83421"/>
        <dbReference type="ChEBI" id="CHEBI:456216"/>
        <dbReference type="EC" id="2.7.12.2"/>
    </reaction>
</comment>
<dbReference type="EC" id="2.7.12.2" evidence="6"/>
<dbReference type="PROSITE" id="PS00108">
    <property type="entry name" value="PROTEIN_KINASE_ST"/>
    <property type="match status" value="1"/>
</dbReference>
<evidence type="ECO:0000256" key="10">
    <source>
        <dbReference type="PROSITE-ProRule" id="PRU10141"/>
    </source>
</evidence>
<evidence type="ECO:0000313" key="14">
    <source>
        <dbReference type="Proteomes" id="UP001329825"/>
    </source>
</evidence>
<feature type="region of interest" description="Disordered" evidence="11">
    <location>
        <begin position="921"/>
        <end position="1011"/>
    </location>
</feature>
<feature type="compositionally biased region" description="Low complexity" evidence="11">
    <location>
        <begin position="970"/>
        <end position="988"/>
    </location>
</feature>
<evidence type="ECO:0000256" key="5">
    <source>
        <dbReference type="ARBA" id="ARBA00038035"/>
    </source>
</evidence>
<dbReference type="InterPro" id="IPR008271">
    <property type="entry name" value="Ser/Thr_kinase_AS"/>
</dbReference>
<feature type="region of interest" description="Disordered" evidence="11">
    <location>
        <begin position="562"/>
        <end position="635"/>
    </location>
</feature>
<protein>
    <recommendedName>
        <fullName evidence="6">mitogen-activated protein kinase kinase</fullName>
        <ecNumber evidence="6">2.7.12.2</ecNumber>
    </recommendedName>
</protein>
<feature type="binding site" evidence="10">
    <location>
        <position position="125"/>
    </location>
    <ligand>
        <name>ATP</name>
        <dbReference type="ChEBI" id="CHEBI:30616"/>
    </ligand>
</feature>
<evidence type="ECO:0000313" key="13">
    <source>
        <dbReference type="EMBL" id="WRT67673.1"/>
    </source>
</evidence>
<accession>A0ABZ1D0X7</accession>
<feature type="region of interest" description="Disordered" evidence="11">
    <location>
        <begin position="525"/>
        <end position="546"/>
    </location>
</feature>
<sequence>MPRGEEIQHPGAGTFYVYGSGRGSSPSGSGRSRSKLGSKERISKKERGRDGSPFPIGLPMTKWDDLIKYQYHEDPTVAPNPDSLLKHGITEYTFIPISSGGVLGKGKFSTVYKVLGIDGSYYALKHTPLYPHHPLISARLLREPTLLAELPSHPCLIGVEGWVRTQGHFYLIEQYASSHVPLPAHPLPLQPSRAAYILDQLVSVIRDTLHEKGRVCHRDLKGDNVLVDVETGEILILDLGLATRFSASEPKLTTCCGSPAFHSPEIVHALSRPPGEITYYGPELDIWCIALTLLSLLLQVRFPLGPKHTSTYVMRERVRDRLQELDEMYPRHSPWKPPRSSRINDFSGSGSANSNVVNLEFERKEWRRVRNAMRDFLELDGKKRMSNFNAYTLGEQINQRVNNWIQDEKTRFSSSTRFKSTSFIETEIKYTLPIYLDQSEEEDNDDQAEHDYREAESSHRILGHGGNDKSRPKRNNHKTQTQNQNQNVITLRNPQGESERRCKSYIKYLLRSSGVLYHLLPPPSSSSSIMNGSASSTASSNGNETITTSKEDTILQLVLDMPDTPIDSSSHHQHTHAPNDPQTGWFPSFFNFHRKTPTPSTSPQQRSVSLPPSKRSEKPLTPPISPNKDTTSKSNKKVLRCYIKLEFVNQISPSISTDKRRGSLETIQTYKDGWGNTLTPLHPVTTNMSTQTNTSSSTQNQPQINSDGTARKNYIYPVRSSSVTRPVNNNNRPANRRSVSHAAALSITRPSFNRVTTMSNINVPPLSPLSRQVSLASSPSPPPTPMEPLSRAQSRASSKSRRSTSGLVPSQHHHHHQHSHGYGSSQHESKIIIHLSDPRSFQTLKKAFNVNPFPYKMNNNHSSSTEHDDLLLLSPMTIRRNSLAPSLIVSPTDEQNDQIPDPEGKIKVGITGELNPDKIIIQEHDLEQVEVNGNRNNEEEEEEEEELRGRPRSKEDISTLTNHLHKTKSRQSTNSSSNKTKSTNSIKSKSSKSRLEVKSVDSPQQLPQEKRGLLDVIFGTTSVGTNNNSNNSNNNSRNQEELGYQYHNSLGIALGSGSGYGRAMNMNIRAKSVPPFRGIEERL</sequence>
<reference evidence="13 14" key="1">
    <citation type="submission" date="2024-01" db="EMBL/GenBank/DDBJ databases">
        <title>Comparative genomics of Cryptococcus and Kwoniella reveals pathogenesis evolution and contrasting modes of karyotype evolution via chromosome fusion or intercentromeric recombination.</title>
        <authorList>
            <person name="Coelho M.A."/>
            <person name="David-Palma M."/>
            <person name="Shea T."/>
            <person name="Bowers K."/>
            <person name="McGinley-Smith S."/>
            <person name="Mohammad A.W."/>
            <person name="Gnirke A."/>
            <person name="Yurkov A.M."/>
            <person name="Nowrousian M."/>
            <person name="Sun S."/>
            <person name="Cuomo C.A."/>
            <person name="Heitman J."/>
        </authorList>
    </citation>
    <scope>NUCLEOTIDE SEQUENCE [LARGE SCALE GENOMIC DNA]</scope>
    <source>
        <strain evidence="13">CBS 11374</strain>
    </source>
</reference>
<dbReference type="Pfam" id="PF00069">
    <property type="entry name" value="Pkinase"/>
    <property type="match status" value="1"/>
</dbReference>
<feature type="compositionally biased region" description="Basic and acidic residues" evidence="11">
    <location>
        <begin position="37"/>
        <end position="50"/>
    </location>
</feature>
<dbReference type="Proteomes" id="UP001329825">
    <property type="component" value="Chromosome 6"/>
</dbReference>
<dbReference type="SMART" id="SM00220">
    <property type="entry name" value="S_TKc"/>
    <property type="match status" value="1"/>
</dbReference>
<keyword evidence="4 10" id="KW-0067">ATP-binding</keyword>
<dbReference type="RefSeq" id="XP_062792413.1">
    <property type="nucleotide sequence ID" value="XM_062936362.1"/>
</dbReference>
<name>A0ABZ1D0X7_9TREE</name>
<dbReference type="PROSITE" id="PS00107">
    <property type="entry name" value="PROTEIN_KINASE_ATP"/>
    <property type="match status" value="1"/>
</dbReference>
<proteinExistence type="inferred from homology"/>